<name>A0A067PTN8_9AGAM</name>
<dbReference type="InterPro" id="IPR003673">
    <property type="entry name" value="CoA-Trfase_fam_III"/>
</dbReference>
<proteinExistence type="inferred from homology"/>
<evidence type="ECO:0000256" key="2">
    <source>
        <dbReference type="SAM" id="MobiDB-lite"/>
    </source>
</evidence>
<feature type="region of interest" description="Disordered" evidence="2">
    <location>
        <begin position="325"/>
        <end position="350"/>
    </location>
</feature>
<evidence type="ECO:0000313" key="3">
    <source>
        <dbReference type="EMBL" id="KDQ57210.1"/>
    </source>
</evidence>
<dbReference type="GO" id="GO:0003824">
    <property type="term" value="F:catalytic activity"/>
    <property type="evidence" value="ECO:0007669"/>
    <property type="project" value="InterPro"/>
</dbReference>
<gene>
    <name evidence="3" type="ORF">JAAARDRAFT_35817</name>
</gene>
<accession>A0A067PTN8</accession>
<dbReference type="InterPro" id="IPR044855">
    <property type="entry name" value="CoA-Trfase_III_dom3_sf"/>
</dbReference>
<dbReference type="PANTHER" id="PTHR48228:SF5">
    <property type="entry name" value="ALPHA-METHYLACYL-COA RACEMASE"/>
    <property type="match status" value="1"/>
</dbReference>
<evidence type="ECO:0000256" key="1">
    <source>
        <dbReference type="ARBA" id="ARBA00008383"/>
    </source>
</evidence>
<dbReference type="Gene3D" id="3.30.1540.10">
    <property type="entry name" value="formyl-coa transferase, domain 3"/>
    <property type="match status" value="1"/>
</dbReference>
<dbReference type="SUPFAM" id="SSF89796">
    <property type="entry name" value="CoA-transferase family III (CaiB/BaiF)"/>
    <property type="match status" value="1"/>
</dbReference>
<dbReference type="Pfam" id="PF02515">
    <property type="entry name" value="CoA_transf_3"/>
    <property type="match status" value="1"/>
</dbReference>
<dbReference type="InterPro" id="IPR050509">
    <property type="entry name" value="CoA-transferase_III"/>
</dbReference>
<dbReference type="PANTHER" id="PTHR48228">
    <property type="entry name" value="SUCCINYL-COA--D-CITRAMALATE COA-TRANSFERASE"/>
    <property type="match status" value="1"/>
</dbReference>
<dbReference type="InParanoid" id="A0A067PTN8"/>
<organism evidence="3 4">
    <name type="scientific">Jaapia argillacea MUCL 33604</name>
    <dbReference type="NCBI Taxonomy" id="933084"/>
    <lineage>
        <taxon>Eukaryota</taxon>
        <taxon>Fungi</taxon>
        <taxon>Dikarya</taxon>
        <taxon>Basidiomycota</taxon>
        <taxon>Agaricomycotina</taxon>
        <taxon>Agaricomycetes</taxon>
        <taxon>Agaricomycetidae</taxon>
        <taxon>Jaapiales</taxon>
        <taxon>Jaapiaceae</taxon>
        <taxon>Jaapia</taxon>
    </lineage>
</organism>
<comment type="similarity">
    <text evidence="1">Belongs to the CoA-transferase III family.</text>
</comment>
<dbReference type="OrthoDB" id="16747at2759"/>
<dbReference type="Proteomes" id="UP000027265">
    <property type="component" value="Unassembled WGS sequence"/>
</dbReference>
<reference evidence="4" key="1">
    <citation type="journal article" date="2014" name="Proc. Natl. Acad. Sci. U.S.A.">
        <title>Extensive sampling of basidiomycete genomes demonstrates inadequacy of the white-rot/brown-rot paradigm for wood decay fungi.</title>
        <authorList>
            <person name="Riley R."/>
            <person name="Salamov A.A."/>
            <person name="Brown D.W."/>
            <person name="Nagy L.G."/>
            <person name="Floudas D."/>
            <person name="Held B.W."/>
            <person name="Levasseur A."/>
            <person name="Lombard V."/>
            <person name="Morin E."/>
            <person name="Otillar R."/>
            <person name="Lindquist E.A."/>
            <person name="Sun H."/>
            <person name="LaButti K.M."/>
            <person name="Schmutz J."/>
            <person name="Jabbour D."/>
            <person name="Luo H."/>
            <person name="Baker S.E."/>
            <person name="Pisabarro A.G."/>
            <person name="Walton J.D."/>
            <person name="Blanchette R.A."/>
            <person name="Henrissat B."/>
            <person name="Martin F."/>
            <person name="Cullen D."/>
            <person name="Hibbett D.S."/>
            <person name="Grigoriev I.V."/>
        </authorList>
    </citation>
    <scope>NUCLEOTIDE SEQUENCE [LARGE SCALE GENOMIC DNA]</scope>
    <source>
        <strain evidence="4">MUCL 33604</strain>
    </source>
</reference>
<protein>
    <recommendedName>
        <fullName evidence="5">Alpha-methylacyl-CoA racemase</fullName>
    </recommendedName>
</protein>
<sequence length="398" mass="42584">MPVSPLTGLRAIEFAGLAPGPLAGLVLADWGATVIRIDKPDQPTSLDVLCRGKRSLAINPKVPSGLAIVKKLVSDADVLIDPFRPGVLEKLGLGPDVFLGKGGLNHRLVYARLAGFSRTGPHKDMAGHDINYVALSGVLSMLPGSPEKPTFPLNLLGDFAGGGLMCALGILLALFERNKSGLGQVVNTDMVSGTRYVSAFPLVNSLYQTPYFSGARTTNLLDGGSPFYDIYTCSDGKWMSVGCLEPQFFAVFIKHFKNALPKDFSVGNGWVPSAEIQDDKATWPQMKEYFTKGFKTNTRDYWGKVFHGTDACTVPILSPEEAASLDGHTNSALPHPHPELTRTPPVENASSDVVLQPGQHTNEVLKESGLSEAEIQKLVLDGALGMKLKASLAASSKL</sequence>
<dbReference type="HOGENOM" id="CLU_033975_5_0_1"/>
<dbReference type="Gene3D" id="3.40.50.10540">
    <property type="entry name" value="Crotonobetainyl-coa:carnitine coa-transferase, domain 1"/>
    <property type="match status" value="1"/>
</dbReference>
<keyword evidence="4" id="KW-1185">Reference proteome</keyword>
<evidence type="ECO:0008006" key="5">
    <source>
        <dbReference type="Google" id="ProtNLM"/>
    </source>
</evidence>
<evidence type="ECO:0000313" key="4">
    <source>
        <dbReference type="Proteomes" id="UP000027265"/>
    </source>
</evidence>
<dbReference type="EMBL" id="KL197720">
    <property type="protein sequence ID" value="KDQ57210.1"/>
    <property type="molecule type" value="Genomic_DNA"/>
</dbReference>
<dbReference type="InterPro" id="IPR023606">
    <property type="entry name" value="CoA-Trfase_III_dom_1_sf"/>
</dbReference>
<dbReference type="AlphaFoldDB" id="A0A067PTN8"/>
<dbReference type="STRING" id="933084.A0A067PTN8"/>